<gene>
    <name evidence="7" type="ORF">ABW02_21925</name>
</gene>
<evidence type="ECO:0000313" key="7">
    <source>
        <dbReference type="EMBL" id="KLV22022.1"/>
    </source>
</evidence>
<dbReference type="AlphaFoldDB" id="A0A0J1I7W9"/>
<dbReference type="GO" id="GO:0003700">
    <property type="term" value="F:DNA-binding transcription factor activity"/>
    <property type="evidence" value="ECO:0007669"/>
    <property type="project" value="InterPro"/>
</dbReference>
<dbReference type="Gene3D" id="1.10.10.60">
    <property type="entry name" value="Homeodomain-like"/>
    <property type="match status" value="2"/>
</dbReference>
<dbReference type="PROSITE" id="PS01124">
    <property type="entry name" value="HTH_ARAC_FAMILY_2"/>
    <property type="match status" value="1"/>
</dbReference>
<dbReference type="PROSITE" id="PS50110">
    <property type="entry name" value="RESPONSE_REGULATORY"/>
    <property type="match status" value="1"/>
</dbReference>
<evidence type="ECO:0000256" key="1">
    <source>
        <dbReference type="ARBA" id="ARBA00023015"/>
    </source>
</evidence>
<keyword evidence="4" id="KW-0597">Phosphoprotein</keyword>
<dbReference type="SUPFAM" id="SSF52172">
    <property type="entry name" value="CheY-like"/>
    <property type="match status" value="1"/>
</dbReference>
<dbReference type="InterPro" id="IPR009057">
    <property type="entry name" value="Homeodomain-like_sf"/>
</dbReference>
<evidence type="ECO:0000259" key="5">
    <source>
        <dbReference type="PROSITE" id="PS01124"/>
    </source>
</evidence>
<dbReference type="PATRIC" id="fig|1397.4.peg.3507"/>
<evidence type="ECO:0000256" key="4">
    <source>
        <dbReference type="PROSITE-ProRule" id="PRU00169"/>
    </source>
</evidence>
<keyword evidence="3" id="KW-0804">Transcription</keyword>
<dbReference type="SUPFAM" id="SSF46689">
    <property type="entry name" value="Homeodomain-like"/>
    <property type="match status" value="2"/>
</dbReference>
<evidence type="ECO:0000256" key="3">
    <source>
        <dbReference type="ARBA" id="ARBA00023163"/>
    </source>
</evidence>
<evidence type="ECO:0000259" key="6">
    <source>
        <dbReference type="PROSITE" id="PS50110"/>
    </source>
</evidence>
<dbReference type="InterPro" id="IPR001789">
    <property type="entry name" value="Sig_transdc_resp-reg_receiver"/>
</dbReference>
<dbReference type="OrthoDB" id="159632at2"/>
<dbReference type="InterPro" id="IPR018060">
    <property type="entry name" value="HTH_AraC"/>
</dbReference>
<accession>A0A0J1I7W9</accession>
<dbReference type="PANTHER" id="PTHR43280">
    <property type="entry name" value="ARAC-FAMILY TRANSCRIPTIONAL REGULATOR"/>
    <property type="match status" value="1"/>
</dbReference>
<feature type="domain" description="Response regulatory" evidence="6">
    <location>
        <begin position="3"/>
        <end position="118"/>
    </location>
</feature>
<comment type="caution">
    <text evidence="7">The sequence shown here is derived from an EMBL/GenBank/DDBJ whole genome shotgun (WGS) entry which is preliminary data.</text>
</comment>
<dbReference type="Gene3D" id="3.40.50.2300">
    <property type="match status" value="1"/>
</dbReference>
<dbReference type="Proteomes" id="UP000036045">
    <property type="component" value="Unassembled WGS sequence"/>
</dbReference>
<evidence type="ECO:0000313" key="8">
    <source>
        <dbReference type="Proteomes" id="UP000036045"/>
    </source>
</evidence>
<protein>
    <submittedName>
        <fullName evidence="7">Uncharacterized protein</fullName>
    </submittedName>
</protein>
<dbReference type="EMBL" id="LDPH01000033">
    <property type="protein sequence ID" value="KLV22022.1"/>
    <property type="molecule type" value="Genomic_DNA"/>
</dbReference>
<dbReference type="SMART" id="SM00448">
    <property type="entry name" value="REC"/>
    <property type="match status" value="1"/>
</dbReference>
<dbReference type="SMART" id="SM00342">
    <property type="entry name" value="HTH_ARAC"/>
    <property type="match status" value="1"/>
</dbReference>
<dbReference type="Pfam" id="PF12833">
    <property type="entry name" value="HTH_18"/>
    <property type="match status" value="1"/>
</dbReference>
<dbReference type="GeneID" id="56351415"/>
<keyword evidence="1" id="KW-0805">Transcription regulation</keyword>
<sequence>MYRVLIIEDEKLIRKWLRYGFDYESVNCVVIGEASDGEEGIELINELKPDIVITDINMPRKNAFQMLEETKYLIFSKIIVSGYNDFPNAKKAISYDAVEFIVKPINESELKEAIRKAGSMVDILKLEQKEKQKIDDMIKGLAHSSFEGHYDHLVKQMIQYIEKNYAKKFTFNAVSNELGYSSSLLYKKFKEETKQTFNEYLNQYRIKKSIEEVQRGEYKIYQIAEKVGFTDYKYFNQVFKKYTGYTCTEFLERK</sequence>
<reference evidence="7 8" key="1">
    <citation type="submission" date="2015-05" db="EMBL/GenBank/DDBJ databases">
        <title>Whole genome sequence and identification of bacterial endophytes from Costus igneus.</title>
        <authorList>
            <person name="Lee Y.P."/>
            <person name="Gan H.M."/>
            <person name="Eng W."/>
            <person name="Wheatley M.S."/>
            <person name="Caraballo A."/>
            <person name="Polter S."/>
            <person name="Savka M.A."/>
            <person name="Hudson A.O."/>
        </authorList>
    </citation>
    <scope>NUCLEOTIDE SEQUENCE [LARGE SCALE GENOMIC DNA]</scope>
    <source>
        <strain evidence="7 8">RIT379</strain>
    </source>
</reference>
<organism evidence="7 8">
    <name type="scientific">Niallia circulans</name>
    <name type="common">Bacillus circulans</name>
    <dbReference type="NCBI Taxonomy" id="1397"/>
    <lineage>
        <taxon>Bacteria</taxon>
        <taxon>Bacillati</taxon>
        <taxon>Bacillota</taxon>
        <taxon>Bacilli</taxon>
        <taxon>Bacillales</taxon>
        <taxon>Bacillaceae</taxon>
        <taxon>Niallia</taxon>
    </lineage>
</organism>
<dbReference type="CDD" id="cd17536">
    <property type="entry name" value="REC_YesN-like"/>
    <property type="match status" value="1"/>
</dbReference>
<keyword evidence="2" id="KW-0238">DNA-binding</keyword>
<dbReference type="GO" id="GO:0000160">
    <property type="term" value="P:phosphorelay signal transduction system"/>
    <property type="evidence" value="ECO:0007669"/>
    <property type="project" value="InterPro"/>
</dbReference>
<dbReference type="InterPro" id="IPR011006">
    <property type="entry name" value="CheY-like_superfamily"/>
</dbReference>
<dbReference type="Pfam" id="PF00072">
    <property type="entry name" value="Response_reg"/>
    <property type="match status" value="1"/>
</dbReference>
<keyword evidence="8" id="KW-1185">Reference proteome</keyword>
<evidence type="ECO:0000256" key="2">
    <source>
        <dbReference type="ARBA" id="ARBA00023125"/>
    </source>
</evidence>
<name>A0A0J1I7W9_NIACI</name>
<feature type="modified residue" description="4-aspartylphosphate" evidence="4">
    <location>
        <position position="55"/>
    </location>
</feature>
<dbReference type="GO" id="GO:0043565">
    <property type="term" value="F:sequence-specific DNA binding"/>
    <property type="evidence" value="ECO:0007669"/>
    <property type="project" value="InterPro"/>
</dbReference>
<dbReference type="RefSeq" id="WP_047944414.1">
    <property type="nucleotide sequence ID" value="NZ_CP053989.1"/>
</dbReference>
<proteinExistence type="predicted"/>
<dbReference type="PANTHER" id="PTHR43280:SF34">
    <property type="entry name" value="ARAC-FAMILY TRANSCRIPTIONAL REGULATOR"/>
    <property type="match status" value="1"/>
</dbReference>
<feature type="domain" description="HTH araC/xylS-type" evidence="5">
    <location>
        <begin position="155"/>
        <end position="253"/>
    </location>
</feature>